<evidence type="ECO:0000256" key="1">
    <source>
        <dbReference type="SAM" id="SignalP"/>
    </source>
</evidence>
<keyword evidence="1" id="KW-0732">Signal</keyword>
<dbReference type="GO" id="GO:0043176">
    <property type="term" value="F:amine binding"/>
    <property type="evidence" value="ECO:0007669"/>
    <property type="project" value="InterPro"/>
</dbReference>
<reference evidence="2" key="1">
    <citation type="journal article" date="2011" name="PLoS ONE">
        <title>A deep insight into the sialotranscriptome of the gulf coast tick, Amblyomma maculatum.</title>
        <authorList>
            <person name="Karim S."/>
            <person name="Singh P."/>
            <person name="Ribeiro J.M."/>
        </authorList>
    </citation>
    <scope>NUCLEOTIDE SEQUENCE</scope>
    <source>
        <tissue evidence="2">Salivary gland</tissue>
    </source>
</reference>
<protein>
    <recommendedName>
        <fullName evidence="3">Lipocalin/cytosolic fatty-acid binding domain-containing protein</fullName>
    </recommendedName>
</protein>
<dbReference type="InterPro" id="IPR012674">
    <property type="entry name" value="Calycin"/>
</dbReference>
<dbReference type="PRINTS" id="PR01220">
    <property type="entry name" value="HISBINDING"/>
</dbReference>
<feature type="chain" id="PRO_5003447340" description="Lipocalin/cytosolic fatty-acid binding domain-containing protein" evidence="1">
    <location>
        <begin position="22"/>
        <end position="218"/>
    </location>
</feature>
<sequence>MAMHSVLWFTLAGSVCLQAVAFMIPSWADEKRFGVYQDAVMRLNRSVGTTYYLLKATYHVDPYIWGTYFQCVSFREATFDAKKNKSVFEFTFMNKTRYSHWMTNYTMNRTVRAYKQYSYEKPNALKFPLNAKRMLVKTFMFTDGKTCDLLSVPYQSNKLECELWVKAEYIDDVPLCCLFLLEDRCPRRFTYDIYNKTLCTNPPHRPKSRWTNQIVQSK</sequence>
<dbReference type="AlphaFoldDB" id="G3MRL1"/>
<dbReference type="GO" id="GO:0030682">
    <property type="term" value="P:symbiont-mediated perturbation of host defenses"/>
    <property type="evidence" value="ECO:0007669"/>
    <property type="project" value="InterPro"/>
</dbReference>
<evidence type="ECO:0000313" key="2">
    <source>
        <dbReference type="EMBL" id="AEO36129.1"/>
    </source>
</evidence>
<dbReference type="EMBL" id="JO844512">
    <property type="protein sequence ID" value="AEO36129.1"/>
    <property type="molecule type" value="mRNA"/>
</dbReference>
<name>G3MRL1_AMBMU</name>
<dbReference type="InterPro" id="IPR002970">
    <property type="entry name" value="Tick_his-bd"/>
</dbReference>
<organism evidence="2">
    <name type="scientific">Amblyomma maculatum</name>
    <name type="common">Gulf Coast tick</name>
    <dbReference type="NCBI Taxonomy" id="34609"/>
    <lineage>
        <taxon>Eukaryota</taxon>
        <taxon>Metazoa</taxon>
        <taxon>Ecdysozoa</taxon>
        <taxon>Arthropoda</taxon>
        <taxon>Chelicerata</taxon>
        <taxon>Arachnida</taxon>
        <taxon>Acari</taxon>
        <taxon>Parasitiformes</taxon>
        <taxon>Ixodida</taxon>
        <taxon>Ixodoidea</taxon>
        <taxon>Ixodidae</taxon>
        <taxon>Amblyomminae</taxon>
        <taxon>Amblyomma</taxon>
    </lineage>
</organism>
<evidence type="ECO:0008006" key="3">
    <source>
        <dbReference type="Google" id="ProtNLM"/>
    </source>
</evidence>
<dbReference type="Gene3D" id="2.40.128.20">
    <property type="match status" value="1"/>
</dbReference>
<feature type="signal peptide" evidence="1">
    <location>
        <begin position="1"/>
        <end position="21"/>
    </location>
</feature>
<proteinExistence type="evidence at transcript level"/>
<dbReference type="SUPFAM" id="SSF50814">
    <property type="entry name" value="Lipocalins"/>
    <property type="match status" value="1"/>
</dbReference>
<dbReference type="Pfam" id="PF02098">
    <property type="entry name" value="His_binding"/>
    <property type="match status" value="1"/>
</dbReference>
<accession>G3MRL1</accession>